<feature type="transmembrane region" description="Helical" evidence="6">
    <location>
        <begin position="155"/>
        <end position="175"/>
    </location>
</feature>
<proteinExistence type="predicted"/>
<dbReference type="OrthoDB" id="2957247at2"/>
<evidence type="ECO:0000256" key="4">
    <source>
        <dbReference type="ARBA" id="ARBA00022989"/>
    </source>
</evidence>
<dbReference type="AlphaFoldDB" id="A0A2Y9AQG4"/>
<organism evidence="8 9">
    <name type="scientific">Georgenia satyanarayanai</name>
    <dbReference type="NCBI Taxonomy" id="860221"/>
    <lineage>
        <taxon>Bacteria</taxon>
        <taxon>Bacillati</taxon>
        <taxon>Actinomycetota</taxon>
        <taxon>Actinomycetes</taxon>
        <taxon>Micrococcales</taxon>
        <taxon>Bogoriellaceae</taxon>
        <taxon>Georgenia</taxon>
    </lineage>
</organism>
<feature type="transmembrane region" description="Helical" evidence="6">
    <location>
        <begin position="229"/>
        <end position="250"/>
    </location>
</feature>
<evidence type="ECO:0000313" key="9">
    <source>
        <dbReference type="Proteomes" id="UP000250222"/>
    </source>
</evidence>
<dbReference type="Proteomes" id="UP000250222">
    <property type="component" value="Unassembled WGS sequence"/>
</dbReference>
<dbReference type="InterPro" id="IPR050189">
    <property type="entry name" value="MFS_Efflux_Transporters"/>
</dbReference>
<evidence type="ECO:0000259" key="7">
    <source>
        <dbReference type="PROSITE" id="PS50850"/>
    </source>
</evidence>
<feature type="transmembrane region" description="Helical" evidence="6">
    <location>
        <begin position="196"/>
        <end position="217"/>
    </location>
</feature>
<keyword evidence="9" id="KW-1185">Reference proteome</keyword>
<feature type="transmembrane region" description="Helical" evidence="6">
    <location>
        <begin position="93"/>
        <end position="115"/>
    </location>
</feature>
<dbReference type="GO" id="GO:0005886">
    <property type="term" value="C:plasma membrane"/>
    <property type="evidence" value="ECO:0007669"/>
    <property type="project" value="UniProtKB-SubCell"/>
</dbReference>
<feature type="domain" description="Major facilitator superfamily (MFS) profile" evidence="7">
    <location>
        <begin position="1"/>
        <end position="366"/>
    </location>
</feature>
<dbReference type="Pfam" id="PF07690">
    <property type="entry name" value="MFS_1"/>
    <property type="match status" value="1"/>
</dbReference>
<feature type="transmembrane region" description="Helical" evidence="6">
    <location>
        <begin position="317"/>
        <end position="338"/>
    </location>
</feature>
<dbReference type="InterPro" id="IPR036259">
    <property type="entry name" value="MFS_trans_sf"/>
</dbReference>
<dbReference type="Gene3D" id="1.20.1250.20">
    <property type="entry name" value="MFS general substrate transporter like domains"/>
    <property type="match status" value="1"/>
</dbReference>
<evidence type="ECO:0000313" key="8">
    <source>
        <dbReference type="EMBL" id="SSA46325.1"/>
    </source>
</evidence>
<name>A0A2Y9AQG4_9MICO</name>
<dbReference type="RefSeq" id="WP_110853569.1">
    <property type="nucleotide sequence ID" value="NZ_QKLZ01000016.1"/>
</dbReference>
<gene>
    <name evidence="8" type="ORF">SAMN05216184_11623</name>
</gene>
<protein>
    <submittedName>
        <fullName evidence="8">Predicted arabinose efflux permease, MFS family</fullName>
    </submittedName>
</protein>
<keyword evidence="2" id="KW-1003">Cell membrane</keyword>
<evidence type="ECO:0000256" key="1">
    <source>
        <dbReference type="ARBA" id="ARBA00004651"/>
    </source>
</evidence>
<comment type="subcellular location">
    <subcellularLocation>
        <location evidence="1">Cell membrane</location>
        <topology evidence="1">Multi-pass membrane protein</topology>
    </subcellularLocation>
</comment>
<feature type="transmembrane region" description="Helical" evidence="6">
    <location>
        <begin position="282"/>
        <end position="305"/>
    </location>
</feature>
<evidence type="ECO:0000256" key="3">
    <source>
        <dbReference type="ARBA" id="ARBA00022692"/>
    </source>
</evidence>
<dbReference type="InterPro" id="IPR011701">
    <property type="entry name" value="MFS"/>
</dbReference>
<dbReference type="SUPFAM" id="SSF103473">
    <property type="entry name" value="MFS general substrate transporter"/>
    <property type="match status" value="1"/>
</dbReference>
<dbReference type="EMBL" id="UETB01000016">
    <property type="protein sequence ID" value="SSA46325.1"/>
    <property type="molecule type" value="Genomic_DNA"/>
</dbReference>
<feature type="transmembrane region" description="Helical" evidence="6">
    <location>
        <begin position="257"/>
        <end position="276"/>
    </location>
</feature>
<dbReference type="GO" id="GO:0022857">
    <property type="term" value="F:transmembrane transporter activity"/>
    <property type="evidence" value="ECO:0007669"/>
    <property type="project" value="InterPro"/>
</dbReference>
<keyword evidence="3 6" id="KW-0812">Transmembrane</keyword>
<keyword evidence="5 6" id="KW-0472">Membrane</keyword>
<feature type="transmembrane region" description="Helical" evidence="6">
    <location>
        <begin position="35"/>
        <end position="59"/>
    </location>
</feature>
<reference evidence="8 9" key="1">
    <citation type="submission" date="2016-10" db="EMBL/GenBank/DDBJ databases">
        <authorList>
            <person name="Cai Z."/>
        </authorList>
    </citation>
    <scope>NUCLEOTIDE SEQUENCE [LARGE SCALE GENOMIC DNA]</scope>
    <source>
        <strain evidence="8 9">CGMCC 1.10826</strain>
    </source>
</reference>
<feature type="transmembrane region" description="Helical" evidence="6">
    <location>
        <begin position="127"/>
        <end position="149"/>
    </location>
</feature>
<dbReference type="PROSITE" id="PS50850">
    <property type="entry name" value="MFS"/>
    <property type="match status" value="1"/>
</dbReference>
<evidence type="ECO:0000256" key="5">
    <source>
        <dbReference type="ARBA" id="ARBA00023136"/>
    </source>
</evidence>
<dbReference type="InterPro" id="IPR020846">
    <property type="entry name" value="MFS_dom"/>
</dbReference>
<feature type="transmembrane region" description="Helical" evidence="6">
    <location>
        <begin position="68"/>
        <end position="87"/>
    </location>
</feature>
<evidence type="ECO:0000256" key="2">
    <source>
        <dbReference type="ARBA" id="ARBA00022475"/>
    </source>
</evidence>
<dbReference type="PANTHER" id="PTHR43124:SF10">
    <property type="entry name" value="PURINE EFFLUX PUMP PBUE"/>
    <property type="match status" value="1"/>
</dbReference>
<dbReference type="PANTHER" id="PTHR43124">
    <property type="entry name" value="PURINE EFFLUX PUMP PBUE"/>
    <property type="match status" value="1"/>
</dbReference>
<feature type="transmembrane region" description="Helical" evidence="6">
    <location>
        <begin position="344"/>
        <end position="362"/>
    </location>
</feature>
<evidence type="ECO:0000256" key="6">
    <source>
        <dbReference type="SAM" id="Phobius"/>
    </source>
</evidence>
<keyword evidence="4 6" id="KW-1133">Transmembrane helix</keyword>
<sequence length="377" mass="36542">MARVVLSGMALIAATYGLARFGYGLFLPRLEESFALGPAVAGAVQAGSFLSYSGAALLASRLGAHPRAVVGVAGLTATVGSLGVALAPGAGALALSVLVAGAGAGFATPGLVSVVERNVAPERQETAQTAVNAGTGAGIVLAGALATGAGAQWRLAWVAIAVLAATATVASLRADRAPGPSGDRSLRPGRATLGRLARPIVAAVLGGASSAAVWTFGRSVMESASETGSVAAWMVLGAFGVLGAVAGPLVQAWDLRTAWMLTTGTMAASTVVLGLVPAGAPAVAAVAVFGASYTALSGVLIVWAVRTVPEASAGATVLLFVALALGQAAGAVLVGGLLGATSAVVAFSTAGAVGGVATLVVVRPRARPGADAVPVRR</sequence>
<accession>A0A2Y9AQG4</accession>